<feature type="region of interest" description="Disordered" evidence="6">
    <location>
        <begin position="1"/>
        <end position="20"/>
    </location>
</feature>
<dbReference type="InterPro" id="IPR015943">
    <property type="entry name" value="WD40/YVTN_repeat-like_dom_sf"/>
</dbReference>
<keyword evidence="8" id="KW-1185">Reference proteome</keyword>
<proteinExistence type="inferred from homology"/>
<dbReference type="Pfam" id="PF25391">
    <property type="entry name" value="WD40_Gbeta"/>
    <property type="match status" value="1"/>
</dbReference>
<feature type="repeat" description="WD" evidence="5">
    <location>
        <begin position="204"/>
        <end position="244"/>
    </location>
</feature>
<organism evidence="7 8">
    <name type="scientific">Opisthorchis viverrini</name>
    <name type="common">Southeast Asian liver fluke</name>
    <dbReference type="NCBI Taxonomy" id="6198"/>
    <lineage>
        <taxon>Eukaryota</taxon>
        <taxon>Metazoa</taxon>
        <taxon>Spiralia</taxon>
        <taxon>Lophotrochozoa</taxon>
        <taxon>Platyhelminthes</taxon>
        <taxon>Trematoda</taxon>
        <taxon>Digenea</taxon>
        <taxon>Opisthorchiida</taxon>
        <taxon>Opisthorchiata</taxon>
        <taxon>Opisthorchiidae</taxon>
        <taxon>Opisthorchis</taxon>
    </lineage>
</organism>
<keyword evidence="3" id="KW-0677">Repeat</keyword>
<dbReference type="GO" id="GO:0007165">
    <property type="term" value="P:signal transduction"/>
    <property type="evidence" value="ECO:0007669"/>
    <property type="project" value="UniProtKB-KW"/>
</dbReference>
<reference evidence="7 8" key="1">
    <citation type="submission" date="2013-11" db="EMBL/GenBank/DDBJ databases">
        <title>Opisthorchis viverrini - life in the bile duct.</title>
        <authorList>
            <person name="Young N.D."/>
            <person name="Nagarajan N."/>
            <person name="Lin S.J."/>
            <person name="Korhonen P.K."/>
            <person name="Jex A.R."/>
            <person name="Hall R.S."/>
            <person name="Safavi-Hemami H."/>
            <person name="Kaewkong W."/>
            <person name="Bertrand D."/>
            <person name="Gao S."/>
            <person name="Seet Q."/>
            <person name="Wongkham S."/>
            <person name="Teh B.T."/>
            <person name="Wongkham C."/>
            <person name="Intapan P.M."/>
            <person name="Maleewong W."/>
            <person name="Yang X."/>
            <person name="Hu M."/>
            <person name="Wang Z."/>
            <person name="Hofmann A."/>
            <person name="Sternberg P.W."/>
            <person name="Tan P."/>
            <person name="Wang J."/>
            <person name="Gasser R.B."/>
        </authorList>
    </citation>
    <scope>NUCLEOTIDE SEQUENCE [LARGE SCALE GENOMIC DNA]</scope>
</reference>
<dbReference type="Proteomes" id="UP000054324">
    <property type="component" value="Unassembled WGS sequence"/>
</dbReference>
<evidence type="ECO:0000256" key="1">
    <source>
        <dbReference type="ARBA" id="ARBA00009768"/>
    </source>
</evidence>
<dbReference type="SMART" id="SM00320">
    <property type="entry name" value="WD40"/>
    <property type="match status" value="6"/>
</dbReference>
<keyword evidence="4" id="KW-0807">Transducer</keyword>
<dbReference type="STRING" id="6198.A0A074ZWC4"/>
<dbReference type="PANTHER" id="PTHR19850">
    <property type="entry name" value="GUANINE NUCLEOTIDE-BINDING PROTEIN BETA G PROTEIN BETA"/>
    <property type="match status" value="1"/>
</dbReference>
<evidence type="ECO:0000256" key="4">
    <source>
        <dbReference type="ARBA" id="ARBA00023224"/>
    </source>
</evidence>
<feature type="repeat" description="WD" evidence="5">
    <location>
        <begin position="287"/>
        <end position="328"/>
    </location>
</feature>
<dbReference type="PROSITE" id="PS50294">
    <property type="entry name" value="WD_REPEATS_REGION"/>
    <property type="match status" value="3"/>
</dbReference>
<dbReference type="InterPro" id="IPR016346">
    <property type="entry name" value="G-protein_beta_1-5"/>
</dbReference>
<dbReference type="KEGG" id="ovi:T265_02349"/>
<dbReference type="RefSeq" id="XP_009164827.1">
    <property type="nucleotide sequence ID" value="XM_009166563.1"/>
</dbReference>
<dbReference type="GeneID" id="20316537"/>
<accession>A0A074ZWC4</accession>
<dbReference type="CDD" id="cd00200">
    <property type="entry name" value="WD40"/>
    <property type="match status" value="1"/>
</dbReference>
<gene>
    <name evidence="7" type="ORF">T265_02349</name>
</gene>
<evidence type="ECO:0000256" key="3">
    <source>
        <dbReference type="ARBA" id="ARBA00022737"/>
    </source>
</evidence>
<evidence type="ECO:0000313" key="7">
    <source>
        <dbReference type="EMBL" id="KER31441.1"/>
    </source>
</evidence>
<evidence type="ECO:0000313" key="8">
    <source>
        <dbReference type="Proteomes" id="UP000054324"/>
    </source>
</evidence>
<dbReference type="InterPro" id="IPR019775">
    <property type="entry name" value="WD40_repeat_CS"/>
</dbReference>
<evidence type="ECO:0000256" key="6">
    <source>
        <dbReference type="SAM" id="MobiDB-lite"/>
    </source>
</evidence>
<dbReference type="SUPFAM" id="SSF50978">
    <property type="entry name" value="WD40 repeat-like"/>
    <property type="match status" value="1"/>
</dbReference>
<dbReference type="OrthoDB" id="10255630at2759"/>
<dbReference type="PROSITE" id="PS50082">
    <property type="entry name" value="WD_REPEATS_2"/>
    <property type="match status" value="4"/>
</dbReference>
<dbReference type="AlphaFoldDB" id="A0A074ZWC4"/>
<dbReference type="EMBL" id="KL596646">
    <property type="protein sequence ID" value="KER31441.1"/>
    <property type="molecule type" value="Genomic_DNA"/>
</dbReference>
<sequence>MSSYLPPPQSSVNETAATATTTTSTRLLQLTMTMMDAASWVRLLSHKETGRNHIIGGESRSLPASPELPAWTPTMHLHAGAFGCASLVLRKTRTPRLAIVKLVDPEIKRKYQPAPQTPVGRSDVEYERPLGKNTQSATQSREFCLWYNQANRIQVHAIPLRSSWVMTCAYAPSGDYVACGGLDNVCSIYSLRSREGNVRVSRELPGHTGYLSCCRFLNDAQIVTSSGDVTCALWDIDTGQQIITFTGHTGDVMSLSLAPDQRTFISGACDASAKLWDLRDGQCKQTFPGHESDINAVSYFPNGLSFGTGSDDATCRLFDIRSDQEIGMYSHESIICGITSVAFSKSGRLLLGGYDDFNCNVWDTLKQERAGVLAGHDNRVSCLGVTEDGMAVCTGSWDSFLRIWN</sequence>
<feature type="repeat" description="WD" evidence="5">
    <location>
        <begin position="245"/>
        <end position="286"/>
    </location>
</feature>
<evidence type="ECO:0000256" key="5">
    <source>
        <dbReference type="PROSITE-ProRule" id="PRU00221"/>
    </source>
</evidence>
<dbReference type="InterPro" id="IPR001680">
    <property type="entry name" value="WD40_rpt"/>
</dbReference>
<protein>
    <submittedName>
        <fullName evidence="7">Uncharacterized protein</fullName>
    </submittedName>
</protein>
<dbReference type="InterPro" id="IPR001632">
    <property type="entry name" value="WD40_G-protein_beta-like"/>
</dbReference>
<dbReference type="PRINTS" id="PR00319">
    <property type="entry name" value="GPROTEINB"/>
</dbReference>
<dbReference type="CTD" id="20316537"/>
<comment type="similarity">
    <text evidence="1">Belongs to the WD repeat G protein beta family.</text>
</comment>
<feature type="repeat" description="WD" evidence="5">
    <location>
        <begin position="373"/>
        <end position="405"/>
    </location>
</feature>
<dbReference type="Gene3D" id="2.130.10.10">
    <property type="entry name" value="YVTN repeat-like/Quinoprotein amine dehydrogenase"/>
    <property type="match status" value="1"/>
</dbReference>
<keyword evidence="2 5" id="KW-0853">WD repeat</keyword>
<name>A0A074ZWC4_OPIVI</name>
<evidence type="ECO:0000256" key="2">
    <source>
        <dbReference type="ARBA" id="ARBA00022574"/>
    </source>
</evidence>
<dbReference type="PROSITE" id="PS00678">
    <property type="entry name" value="WD_REPEATS_1"/>
    <property type="match status" value="1"/>
</dbReference>
<dbReference type="InterPro" id="IPR036322">
    <property type="entry name" value="WD40_repeat_dom_sf"/>
</dbReference>